<proteinExistence type="predicted"/>
<evidence type="ECO:0000313" key="3">
    <source>
        <dbReference type="Proteomes" id="UP000798808"/>
    </source>
</evidence>
<feature type="transmembrane region" description="Helical" evidence="1">
    <location>
        <begin position="424"/>
        <end position="443"/>
    </location>
</feature>
<dbReference type="PANTHER" id="PTHR43471:SF1">
    <property type="entry name" value="ABC TRANSPORTER PERMEASE PROTEIN NOSY-RELATED"/>
    <property type="match status" value="1"/>
</dbReference>
<comment type="caution">
    <text evidence="2">The sequence shown here is derived from an EMBL/GenBank/DDBJ whole genome shotgun (WGS) entry which is preliminary data.</text>
</comment>
<keyword evidence="1" id="KW-0812">Transmembrane</keyword>
<name>A0ABW9RN40_9BACT</name>
<accession>A0ABW9RN40</accession>
<dbReference type="EMBL" id="SMLW01000451">
    <property type="protein sequence ID" value="MTI24768.1"/>
    <property type="molecule type" value="Genomic_DNA"/>
</dbReference>
<evidence type="ECO:0000256" key="1">
    <source>
        <dbReference type="SAM" id="Phobius"/>
    </source>
</evidence>
<feature type="transmembrane region" description="Helical" evidence="1">
    <location>
        <begin position="12"/>
        <end position="32"/>
    </location>
</feature>
<sequence>MYSLIVKQFIRSKTVMVTTLLILILGVVSILIGDQFLAKQEKAIAEVTRHQQEHIARNVSWIDKEMGLLLYYLRFALINSPGNLTALSIGQRDVNSGIQNVTIRNLEGQRYDTDLYNPTSLQSGNLDFGFVIIYLFPLLVIAFTYDLLSEEKEKGTWRLVAIQSKSVRGYLLKKLSVRALLIFIALLLLFTFATVKLSLAINETLMAFAVLGFLYLVFWLALCFWVVSWQRNSSFNALTLLSVWVVLAILLPASVNNLVANLYPVPEALSTMVKQRDGYHEKWDMAKGPTMDKFFAHYPQFEKYTLPDDDFSWLWYYAMQQMGDDESRQQSEAMREKIMQREKASSTAALFMPTMHAQLLFNDLAGSSLENHMKFLDHTQAFHEKMRMYFYPKIFEGASVNGVDWQQFTPEYFSEKPEINWGQAVLPLLVFIAGFSILAAVNLKKIKVA</sequence>
<dbReference type="InterPro" id="IPR021913">
    <property type="entry name" value="DUF3526"/>
</dbReference>
<dbReference type="RefSeq" id="WP_155170809.1">
    <property type="nucleotide sequence ID" value="NZ_BAAAFL010000012.1"/>
</dbReference>
<feature type="transmembrane region" description="Helical" evidence="1">
    <location>
        <begin position="205"/>
        <end position="227"/>
    </location>
</feature>
<protein>
    <submittedName>
        <fullName evidence="2">DUF3526 domain-containing protein</fullName>
    </submittedName>
</protein>
<reference evidence="2 3" key="1">
    <citation type="submission" date="2019-02" db="EMBL/GenBank/DDBJ databases">
        <authorList>
            <person name="Goldberg S.R."/>
            <person name="Haltli B.A."/>
            <person name="Correa H."/>
            <person name="Russell K.G."/>
        </authorList>
    </citation>
    <scope>NUCLEOTIDE SEQUENCE [LARGE SCALE GENOMIC DNA]</scope>
    <source>
        <strain evidence="2 3">JCM 16186</strain>
    </source>
</reference>
<keyword evidence="3" id="KW-1185">Reference proteome</keyword>
<organism evidence="2 3">
    <name type="scientific">Fulvivirga kasyanovii</name>
    <dbReference type="NCBI Taxonomy" id="396812"/>
    <lineage>
        <taxon>Bacteria</taxon>
        <taxon>Pseudomonadati</taxon>
        <taxon>Bacteroidota</taxon>
        <taxon>Cytophagia</taxon>
        <taxon>Cytophagales</taxon>
        <taxon>Fulvivirgaceae</taxon>
        <taxon>Fulvivirga</taxon>
    </lineage>
</organism>
<keyword evidence="1" id="KW-0472">Membrane</keyword>
<feature type="transmembrane region" description="Helical" evidence="1">
    <location>
        <begin position="128"/>
        <end position="148"/>
    </location>
</feature>
<dbReference type="Proteomes" id="UP000798808">
    <property type="component" value="Unassembled WGS sequence"/>
</dbReference>
<gene>
    <name evidence="2" type="ORF">E1163_07435</name>
</gene>
<dbReference type="Pfam" id="PF12040">
    <property type="entry name" value="DUF3526"/>
    <property type="match status" value="1"/>
</dbReference>
<keyword evidence="1" id="KW-1133">Transmembrane helix</keyword>
<feature type="transmembrane region" description="Helical" evidence="1">
    <location>
        <begin position="175"/>
        <end position="193"/>
    </location>
</feature>
<evidence type="ECO:0000313" key="2">
    <source>
        <dbReference type="EMBL" id="MTI24768.1"/>
    </source>
</evidence>
<feature type="transmembrane region" description="Helical" evidence="1">
    <location>
        <begin position="234"/>
        <end position="255"/>
    </location>
</feature>
<dbReference type="PANTHER" id="PTHR43471">
    <property type="entry name" value="ABC TRANSPORTER PERMEASE"/>
    <property type="match status" value="1"/>
</dbReference>